<dbReference type="SUPFAM" id="SSF54593">
    <property type="entry name" value="Glyoxalase/Bleomycin resistance protein/Dihydroxybiphenyl dioxygenase"/>
    <property type="match status" value="1"/>
</dbReference>
<dbReference type="Pfam" id="PF00903">
    <property type="entry name" value="Glyoxalase"/>
    <property type="match status" value="1"/>
</dbReference>
<protein>
    <submittedName>
        <fullName evidence="2">Glyoxylate cycle</fullName>
    </submittedName>
</protein>
<sequence>MSLFKGAYPISGEDLMALPVKAISPAVAFYQSVLGFAVETSDEATAFLRRDSVRLGLVCQPDHNPAEAGSFAIAVSDLDAMRAELDGRGLDLGGVRIDEWGGKKYRVFFLREFENGYCYCFTQPV</sequence>
<dbReference type="Proteomes" id="UP000214646">
    <property type="component" value="Unassembled WGS sequence"/>
</dbReference>
<organism evidence="2 3">
    <name type="scientific">Fimbriiglobus ruber</name>
    <dbReference type="NCBI Taxonomy" id="1908690"/>
    <lineage>
        <taxon>Bacteria</taxon>
        <taxon>Pseudomonadati</taxon>
        <taxon>Planctomycetota</taxon>
        <taxon>Planctomycetia</taxon>
        <taxon>Gemmatales</taxon>
        <taxon>Gemmataceae</taxon>
        <taxon>Fimbriiglobus</taxon>
    </lineage>
</organism>
<reference evidence="3" key="1">
    <citation type="submission" date="2017-06" db="EMBL/GenBank/DDBJ databases">
        <title>Genome analysis of Fimbriiglobus ruber SP5, the first member of the order Planctomycetales with confirmed chitinolytic capability.</title>
        <authorList>
            <person name="Ravin N.V."/>
            <person name="Rakitin A.L."/>
            <person name="Ivanova A.A."/>
            <person name="Beletsky A.V."/>
            <person name="Kulichevskaya I.S."/>
            <person name="Mardanov A.V."/>
            <person name="Dedysh S.N."/>
        </authorList>
    </citation>
    <scope>NUCLEOTIDE SEQUENCE [LARGE SCALE GENOMIC DNA]</scope>
    <source>
        <strain evidence="3">SP5</strain>
    </source>
</reference>
<comment type="caution">
    <text evidence="2">The sequence shown here is derived from an EMBL/GenBank/DDBJ whole genome shotgun (WGS) entry which is preliminary data.</text>
</comment>
<evidence type="ECO:0000313" key="2">
    <source>
        <dbReference type="EMBL" id="OWK36554.1"/>
    </source>
</evidence>
<dbReference type="InterPro" id="IPR037523">
    <property type="entry name" value="VOC_core"/>
</dbReference>
<keyword evidence="3" id="KW-1185">Reference proteome</keyword>
<dbReference type="Gene3D" id="3.10.180.10">
    <property type="entry name" value="2,3-Dihydroxybiphenyl 1,2-Dioxygenase, domain 1"/>
    <property type="match status" value="1"/>
</dbReference>
<dbReference type="RefSeq" id="WP_193619509.1">
    <property type="nucleotide sequence ID" value="NZ_NIDE01000017.1"/>
</dbReference>
<name>A0A225DA66_9BACT</name>
<dbReference type="PROSITE" id="PS51819">
    <property type="entry name" value="VOC"/>
    <property type="match status" value="1"/>
</dbReference>
<feature type="domain" description="VOC" evidence="1">
    <location>
        <begin position="12"/>
        <end position="124"/>
    </location>
</feature>
<evidence type="ECO:0000313" key="3">
    <source>
        <dbReference type="Proteomes" id="UP000214646"/>
    </source>
</evidence>
<evidence type="ECO:0000259" key="1">
    <source>
        <dbReference type="PROSITE" id="PS51819"/>
    </source>
</evidence>
<dbReference type="AlphaFoldDB" id="A0A225DA66"/>
<dbReference type="InterPro" id="IPR029068">
    <property type="entry name" value="Glyas_Bleomycin-R_OHBP_Dase"/>
</dbReference>
<dbReference type="InterPro" id="IPR004360">
    <property type="entry name" value="Glyas_Fos-R_dOase_dom"/>
</dbReference>
<gene>
    <name evidence="2" type="ORF">FRUB_09117</name>
</gene>
<accession>A0A225DA66</accession>
<dbReference type="EMBL" id="NIDE01000017">
    <property type="protein sequence ID" value="OWK36554.1"/>
    <property type="molecule type" value="Genomic_DNA"/>
</dbReference>
<proteinExistence type="predicted"/>